<evidence type="ECO:0000259" key="12">
    <source>
        <dbReference type="SMART" id="SM00852"/>
    </source>
</evidence>
<dbReference type="NCBIfam" id="NF045515">
    <property type="entry name" value="Glp_gephyrin"/>
    <property type="match status" value="1"/>
</dbReference>
<dbReference type="Gene3D" id="2.170.190.11">
    <property type="entry name" value="Molybdopterin biosynthesis moea protein, domain 3"/>
    <property type="match status" value="1"/>
</dbReference>
<dbReference type="Gene3D" id="3.90.105.10">
    <property type="entry name" value="Molybdopterin biosynthesis moea protein, domain 2"/>
    <property type="match status" value="1"/>
</dbReference>
<dbReference type="Pfam" id="PF03454">
    <property type="entry name" value="MoeA_C"/>
    <property type="match status" value="1"/>
</dbReference>
<evidence type="ECO:0000256" key="6">
    <source>
        <dbReference type="ARBA" id="ARBA00022679"/>
    </source>
</evidence>
<keyword evidence="5 11" id="KW-0500">Molybdenum</keyword>
<dbReference type="SUPFAM" id="SSF53218">
    <property type="entry name" value="Molybdenum cofactor biosynthesis proteins"/>
    <property type="match status" value="1"/>
</dbReference>
<comment type="caution">
    <text evidence="13">The sequence shown here is derived from an EMBL/GenBank/DDBJ whole genome shotgun (WGS) entry which is preliminary data.</text>
</comment>
<evidence type="ECO:0000256" key="10">
    <source>
        <dbReference type="ARBA" id="ARBA00047317"/>
    </source>
</evidence>
<evidence type="ECO:0000256" key="1">
    <source>
        <dbReference type="ARBA" id="ARBA00001946"/>
    </source>
</evidence>
<evidence type="ECO:0000313" key="14">
    <source>
        <dbReference type="Proteomes" id="UP000636888"/>
    </source>
</evidence>
<organism evidence="13 14">
    <name type="scientific">Geomesophilobacter sediminis</name>
    <dbReference type="NCBI Taxonomy" id="2798584"/>
    <lineage>
        <taxon>Bacteria</taxon>
        <taxon>Pseudomonadati</taxon>
        <taxon>Thermodesulfobacteriota</taxon>
        <taxon>Desulfuromonadia</taxon>
        <taxon>Geobacterales</taxon>
        <taxon>Geobacteraceae</taxon>
        <taxon>Geomesophilobacter</taxon>
    </lineage>
</organism>
<evidence type="ECO:0000256" key="4">
    <source>
        <dbReference type="ARBA" id="ARBA00010763"/>
    </source>
</evidence>
<dbReference type="EMBL" id="JAEMHM010000006">
    <property type="protein sequence ID" value="MBJ6724693.1"/>
    <property type="molecule type" value="Genomic_DNA"/>
</dbReference>
<keyword evidence="6 11" id="KW-0808">Transferase</keyword>
<reference evidence="13" key="1">
    <citation type="submission" date="2020-12" db="EMBL/GenBank/DDBJ databases">
        <title>Geomonas sp. Red875, isolated from river sediment.</title>
        <authorList>
            <person name="Xu Z."/>
            <person name="Zhang Z."/>
            <person name="Masuda Y."/>
            <person name="Itoh H."/>
            <person name="Senoo K."/>
        </authorList>
    </citation>
    <scope>NUCLEOTIDE SEQUENCE</scope>
    <source>
        <strain evidence="13">Red875</strain>
    </source>
</reference>
<dbReference type="SUPFAM" id="SSF63882">
    <property type="entry name" value="MoeA N-terminal region -like"/>
    <property type="match status" value="1"/>
</dbReference>
<evidence type="ECO:0000313" key="13">
    <source>
        <dbReference type="EMBL" id="MBJ6724693.1"/>
    </source>
</evidence>
<evidence type="ECO:0000256" key="2">
    <source>
        <dbReference type="ARBA" id="ARBA00002901"/>
    </source>
</evidence>
<evidence type="ECO:0000256" key="8">
    <source>
        <dbReference type="ARBA" id="ARBA00022842"/>
    </source>
</evidence>
<comment type="function">
    <text evidence="2 11">Catalyzes the insertion of molybdate into adenylated molybdopterin with the concomitant release of AMP.</text>
</comment>
<accession>A0A8J7J1M5</accession>
<dbReference type="Gene3D" id="2.40.340.10">
    <property type="entry name" value="MoeA, C-terminal, domain IV"/>
    <property type="match status" value="1"/>
</dbReference>
<evidence type="ECO:0000256" key="7">
    <source>
        <dbReference type="ARBA" id="ARBA00022723"/>
    </source>
</evidence>
<comment type="catalytic activity">
    <reaction evidence="10">
        <text>adenylyl-molybdopterin + molybdate = Mo-molybdopterin + AMP + H(+)</text>
        <dbReference type="Rhea" id="RHEA:35047"/>
        <dbReference type="ChEBI" id="CHEBI:15378"/>
        <dbReference type="ChEBI" id="CHEBI:36264"/>
        <dbReference type="ChEBI" id="CHEBI:62727"/>
        <dbReference type="ChEBI" id="CHEBI:71302"/>
        <dbReference type="ChEBI" id="CHEBI:456215"/>
        <dbReference type="EC" id="2.10.1.1"/>
    </reaction>
</comment>
<dbReference type="InterPro" id="IPR005111">
    <property type="entry name" value="MoeA_C_domain_IV"/>
</dbReference>
<dbReference type="CDD" id="cd00887">
    <property type="entry name" value="MoeA"/>
    <property type="match status" value="1"/>
</dbReference>
<feature type="domain" description="MoaB/Mog" evidence="12">
    <location>
        <begin position="172"/>
        <end position="309"/>
    </location>
</feature>
<gene>
    <name evidence="13" type="ORF">JFN93_08250</name>
</gene>
<keyword evidence="14" id="KW-1185">Reference proteome</keyword>
<dbReference type="GO" id="GO:0061599">
    <property type="term" value="F:molybdopterin molybdotransferase activity"/>
    <property type="evidence" value="ECO:0007669"/>
    <property type="project" value="UniProtKB-UniRule"/>
</dbReference>
<keyword evidence="7 11" id="KW-0479">Metal-binding</keyword>
<dbReference type="SMART" id="SM00852">
    <property type="entry name" value="MoCF_biosynth"/>
    <property type="match status" value="1"/>
</dbReference>
<dbReference type="InterPro" id="IPR001453">
    <property type="entry name" value="MoaB/Mog_dom"/>
</dbReference>
<keyword evidence="8 11" id="KW-0460">Magnesium</keyword>
<dbReference type="InterPro" id="IPR008284">
    <property type="entry name" value="MoCF_biosynth_CS"/>
</dbReference>
<dbReference type="PANTHER" id="PTHR10192:SF5">
    <property type="entry name" value="GEPHYRIN"/>
    <property type="match status" value="1"/>
</dbReference>
<dbReference type="RefSeq" id="WP_199383587.1">
    <property type="nucleotide sequence ID" value="NZ_JAEMHM010000006.1"/>
</dbReference>
<comment type="pathway">
    <text evidence="3 11">Cofactor biosynthesis; molybdopterin biosynthesis.</text>
</comment>
<dbReference type="InterPro" id="IPR005110">
    <property type="entry name" value="MoeA_linker/N"/>
</dbReference>
<dbReference type="UniPathway" id="UPA00344"/>
<dbReference type="InterPro" id="IPR036688">
    <property type="entry name" value="MoeA_C_domain_IV_sf"/>
</dbReference>
<dbReference type="GO" id="GO:0006777">
    <property type="term" value="P:Mo-molybdopterin cofactor biosynthetic process"/>
    <property type="evidence" value="ECO:0007669"/>
    <property type="project" value="UniProtKB-UniRule"/>
</dbReference>
<proteinExistence type="inferred from homology"/>
<dbReference type="Pfam" id="PF03453">
    <property type="entry name" value="MoeA_N"/>
    <property type="match status" value="1"/>
</dbReference>
<sequence>MVTIEQAQKIILERVPPLPTQRVPLLDAAGRVLAQDLVTPYDFPMVDTSAMDGYAFCFDSLNGEALPVSGFLPAGAEPTPVRPGTAVRIMTGAPVPQGCDTVVPIEETAPDGEGIVLTGKVRKGSHVRKRGEDLRRGECVVAAGRVIRGPEVGMAASLGMIDLPSYRRAKVALLATGDELLEMGAPPMPGRIVNSNSISLAAQVITLGAAPQFLGIARDDLVATMVKLRAGLESDAVVVTGGVSVGDRDYVKEAIESLGGELLFWKVNMKPGKPVAFAMVGNTPVFALPGNPVAALVGFELFVRPALLKMMGHRALFRASVRARVTAAVANRGDRPHLLRGSVVAQADGAAVTVAAKQSSANLGSMTGSNALVLLPPNAALEAGAMVDAMLLD</sequence>
<dbReference type="Pfam" id="PF00994">
    <property type="entry name" value="MoCF_biosynth"/>
    <property type="match status" value="1"/>
</dbReference>
<keyword evidence="9 11" id="KW-0501">Molybdenum cofactor biosynthesis</keyword>
<dbReference type="SUPFAM" id="SSF63867">
    <property type="entry name" value="MoeA C-terminal domain-like"/>
    <property type="match status" value="1"/>
</dbReference>
<comment type="similarity">
    <text evidence="4 11">Belongs to the MoeA family.</text>
</comment>
<dbReference type="InterPro" id="IPR036425">
    <property type="entry name" value="MoaB/Mog-like_dom_sf"/>
</dbReference>
<name>A0A8J7J1M5_9BACT</name>
<dbReference type="PROSITE" id="PS01079">
    <property type="entry name" value="MOCF_BIOSYNTHESIS_2"/>
    <property type="match status" value="1"/>
</dbReference>
<dbReference type="Gene3D" id="3.40.980.10">
    <property type="entry name" value="MoaB/Mog-like domain"/>
    <property type="match status" value="1"/>
</dbReference>
<dbReference type="NCBIfam" id="TIGR00177">
    <property type="entry name" value="molyb_syn"/>
    <property type="match status" value="1"/>
</dbReference>
<comment type="cofactor">
    <cofactor evidence="1 11">
        <name>Mg(2+)</name>
        <dbReference type="ChEBI" id="CHEBI:18420"/>
    </cofactor>
</comment>
<evidence type="ECO:0000256" key="9">
    <source>
        <dbReference type="ARBA" id="ARBA00023150"/>
    </source>
</evidence>
<dbReference type="InterPro" id="IPR036135">
    <property type="entry name" value="MoeA_linker/N_sf"/>
</dbReference>
<dbReference type="PANTHER" id="PTHR10192">
    <property type="entry name" value="MOLYBDOPTERIN BIOSYNTHESIS PROTEIN"/>
    <property type="match status" value="1"/>
</dbReference>
<dbReference type="AlphaFoldDB" id="A0A8J7J1M5"/>
<dbReference type="Proteomes" id="UP000636888">
    <property type="component" value="Unassembled WGS sequence"/>
</dbReference>
<evidence type="ECO:0000256" key="5">
    <source>
        <dbReference type="ARBA" id="ARBA00022505"/>
    </source>
</evidence>
<dbReference type="GO" id="GO:0005829">
    <property type="term" value="C:cytosol"/>
    <property type="evidence" value="ECO:0007669"/>
    <property type="project" value="TreeGrafter"/>
</dbReference>
<dbReference type="GO" id="GO:0046872">
    <property type="term" value="F:metal ion binding"/>
    <property type="evidence" value="ECO:0007669"/>
    <property type="project" value="UniProtKB-UniRule"/>
</dbReference>
<dbReference type="FunFam" id="3.40.980.10:FF:000004">
    <property type="entry name" value="Molybdopterin molybdenumtransferase"/>
    <property type="match status" value="1"/>
</dbReference>
<evidence type="ECO:0000256" key="11">
    <source>
        <dbReference type="RuleBase" id="RU365090"/>
    </source>
</evidence>
<dbReference type="EC" id="2.10.1.1" evidence="11"/>
<protein>
    <recommendedName>
        <fullName evidence="11">Molybdopterin molybdenumtransferase</fullName>
        <ecNumber evidence="11">2.10.1.1</ecNumber>
    </recommendedName>
</protein>
<evidence type="ECO:0000256" key="3">
    <source>
        <dbReference type="ARBA" id="ARBA00005046"/>
    </source>
</evidence>
<dbReference type="InterPro" id="IPR038987">
    <property type="entry name" value="MoeA-like"/>
</dbReference>